<feature type="transmembrane region" description="Helical" evidence="1">
    <location>
        <begin position="37"/>
        <end position="55"/>
    </location>
</feature>
<keyword evidence="1" id="KW-1133">Transmembrane helix</keyword>
<dbReference type="EMBL" id="BJOD01000039">
    <property type="protein sequence ID" value="GED27327.1"/>
    <property type="molecule type" value="Genomic_DNA"/>
</dbReference>
<gene>
    <name evidence="2" type="ORF">BAG01nite_34290</name>
</gene>
<dbReference type="Proteomes" id="UP000317180">
    <property type="component" value="Unassembled WGS sequence"/>
</dbReference>
<protein>
    <submittedName>
        <fullName evidence="2">Uncharacterized protein</fullName>
    </submittedName>
</protein>
<sequence>MRFWGYRTWICYRTGGDIMSQPHAEAQPKKPKKLREINVFALLFAVIAVAVVLTYV</sequence>
<accession>A0ABQ0STU4</accession>
<keyword evidence="3" id="KW-1185">Reference proteome</keyword>
<proteinExistence type="predicted"/>
<evidence type="ECO:0000256" key="1">
    <source>
        <dbReference type="SAM" id="Phobius"/>
    </source>
</evidence>
<reference evidence="2 3" key="1">
    <citation type="submission" date="2019-06" db="EMBL/GenBank/DDBJ databases">
        <title>Whole genome shotgun sequence of Brevibacillus agri NBRC 15538.</title>
        <authorList>
            <person name="Hosoyama A."/>
            <person name="Uohara A."/>
            <person name="Ohji S."/>
            <person name="Ichikawa N."/>
        </authorList>
    </citation>
    <scope>NUCLEOTIDE SEQUENCE [LARGE SCALE GENOMIC DNA]</scope>
    <source>
        <strain evidence="2 3">NBRC 15538</strain>
    </source>
</reference>
<evidence type="ECO:0000313" key="3">
    <source>
        <dbReference type="Proteomes" id="UP000317180"/>
    </source>
</evidence>
<name>A0ABQ0STU4_9BACL</name>
<organism evidence="2 3">
    <name type="scientific">Brevibacillus agri</name>
    <dbReference type="NCBI Taxonomy" id="51101"/>
    <lineage>
        <taxon>Bacteria</taxon>
        <taxon>Bacillati</taxon>
        <taxon>Bacillota</taxon>
        <taxon>Bacilli</taxon>
        <taxon>Bacillales</taxon>
        <taxon>Paenibacillaceae</taxon>
        <taxon>Brevibacillus</taxon>
    </lineage>
</organism>
<comment type="caution">
    <text evidence="2">The sequence shown here is derived from an EMBL/GenBank/DDBJ whole genome shotgun (WGS) entry which is preliminary data.</text>
</comment>
<keyword evidence="1" id="KW-0472">Membrane</keyword>
<keyword evidence="1" id="KW-0812">Transmembrane</keyword>
<evidence type="ECO:0000313" key="2">
    <source>
        <dbReference type="EMBL" id="GED27327.1"/>
    </source>
</evidence>